<sequence>MRRMLTLADREEISRGLAESLEFKDIAVRIGRDASVVSREVARHGGRGRYRAVEAERAAGAARSRPKPMAVARCPRLLARVIEWLRRGWSPASIAGRVACDLGGRDACRVSHEAIYQWVYAQPVATLRRELVALRSGRTERRGPRPAPAPRIREPRYLDERPAEVEGRAVPGHWEGDLIIGKGGKTAVASLVERTSRFLILVPLTGRDSLTVSEAIIAAVDLLPVLIKRSLTWDCGSEMALHKDITATGLPVYFAHPHSPWERGSNENLNRIVREFLPKASPSRATPATWPPSPPRSTTDPVRSMPGRNRAKYSPYSSNQMLPPPELAAPCGLGTRRQGASNPHTRWSRASGRSCRSMPRRVAAYRFRR</sequence>
<dbReference type="EMBL" id="JAFFZE010000026">
    <property type="protein sequence ID" value="MCT2587587.1"/>
    <property type="molecule type" value="Genomic_DNA"/>
</dbReference>
<dbReference type="NCBIfam" id="NF033563">
    <property type="entry name" value="transpos_IS30"/>
    <property type="match status" value="1"/>
</dbReference>
<dbReference type="InterPro" id="IPR053392">
    <property type="entry name" value="Transposase_IS30-like"/>
</dbReference>
<keyword evidence="5" id="KW-1185">Reference proteome</keyword>
<protein>
    <submittedName>
        <fullName evidence="4">IS30 family transposase</fullName>
    </submittedName>
</protein>
<dbReference type="InterPro" id="IPR012337">
    <property type="entry name" value="RNaseH-like_sf"/>
</dbReference>
<dbReference type="PANTHER" id="PTHR10948">
    <property type="entry name" value="TRANSPOSASE"/>
    <property type="match status" value="1"/>
</dbReference>
<proteinExistence type="predicted"/>
<dbReference type="InterPro" id="IPR001584">
    <property type="entry name" value="Integrase_cat-core"/>
</dbReference>
<dbReference type="PANTHER" id="PTHR10948:SF23">
    <property type="entry name" value="TRANSPOSASE INSI FOR INSERTION SEQUENCE ELEMENT IS30A-RELATED"/>
    <property type="match status" value="1"/>
</dbReference>
<accession>A0ABT2JI72</accession>
<feature type="domain" description="Integrase catalytic" evidence="3">
    <location>
        <begin position="158"/>
        <end position="331"/>
    </location>
</feature>
<evidence type="ECO:0000259" key="3">
    <source>
        <dbReference type="PROSITE" id="PS50994"/>
    </source>
</evidence>
<dbReference type="InterPro" id="IPR036397">
    <property type="entry name" value="RNaseH_sf"/>
</dbReference>
<evidence type="ECO:0000256" key="1">
    <source>
        <dbReference type="ARBA" id="ARBA00023172"/>
    </source>
</evidence>
<dbReference type="SUPFAM" id="SSF53098">
    <property type="entry name" value="Ribonuclease H-like"/>
    <property type="match status" value="1"/>
</dbReference>
<evidence type="ECO:0000313" key="5">
    <source>
        <dbReference type="Proteomes" id="UP001156441"/>
    </source>
</evidence>
<feature type="region of interest" description="Disordered" evidence="2">
    <location>
        <begin position="282"/>
        <end position="355"/>
    </location>
</feature>
<dbReference type="InterPro" id="IPR025246">
    <property type="entry name" value="IS30-like_HTH"/>
</dbReference>
<dbReference type="InterPro" id="IPR051917">
    <property type="entry name" value="Transposase-Integrase"/>
</dbReference>
<dbReference type="Pfam" id="PF13936">
    <property type="entry name" value="HTH_38"/>
    <property type="match status" value="1"/>
</dbReference>
<reference evidence="4 5" key="1">
    <citation type="submission" date="2021-02" db="EMBL/GenBank/DDBJ databases">
        <title>Actinophytocola xerophila sp. nov., isolated from soil of cotton cropping field.</title>
        <authorList>
            <person name="Huang R."/>
            <person name="Chen X."/>
            <person name="Ge X."/>
            <person name="Liu W."/>
        </authorList>
    </citation>
    <scope>NUCLEOTIDE SEQUENCE [LARGE SCALE GENOMIC DNA]</scope>
    <source>
        <strain evidence="4 5">S1-96</strain>
    </source>
</reference>
<organism evidence="4 5">
    <name type="scientific">Actinophytocola gossypii</name>
    <dbReference type="NCBI Taxonomy" id="2812003"/>
    <lineage>
        <taxon>Bacteria</taxon>
        <taxon>Bacillati</taxon>
        <taxon>Actinomycetota</taxon>
        <taxon>Actinomycetes</taxon>
        <taxon>Pseudonocardiales</taxon>
        <taxon>Pseudonocardiaceae</taxon>
    </lineage>
</organism>
<comment type="caution">
    <text evidence="4">The sequence shown here is derived from an EMBL/GenBank/DDBJ whole genome shotgun (WGS) entry which is preliminary data.</text>
</comment>
<dbReference type="Gene3D" id="3.30.420.10">
    <property type="entry name" value="Ribonuclease H-like superfamily/Ribonuclease H"/>
    <property type="match status" value="1"/>
</dbReference>
<evidence type="ECO:0000256" key="2">
    <source>
        <dbReference type="SAM" id="MobiDB-lite"/>
    </source>
</evidence>
<dbReference type="PROSITE" id="PS50994">
    <property type="entry name" value="INTEGRASE"/>
    <property type="match status" value="1"/>
</dbReference>
<gene>
    <name evidence="4" type="ORF">JT362_31150</name>
</gene>
<name>A0ABT2JI72_9PSEU</name>
<dbReference type="Proteomes" id="UP001156441">
    <property type="component" value="Unassembled WGS sequence"/>
</dbReference>
<evidence type="ECO:0000313" key="4">
    <source>
        <dbReference type="EMBL" id="MCT2587587.1"/>
    </source>
</evidence>
<keyword evidence="1" id="KW-0233">DNA recombination</keyword>